<proteinExistence type="predicted"/>
<keyword evidence="3" id="KW-1185">Reference proteome</keyword>
<dbReference type="Pfam" id="PF04182">
    <property type="entry name" value="B-block_TFIIIC"/>
    <property type="match status" value="1"/>
</dbReference>
<dbReference type="OrthoDB" id="31046at2157"/>
<feature type="domain" description="B-block binding subunit of TFIIIC" evidence="1">
    <location>
        <begin position="13"/>
        <end position="63"/>
    </location>
</feature>
<dbReference type="InterPro" id="IPR036390">
    <property type="entry name" value="WH_DNA-bd_sf"/>
</dbReference>
<dbReference type="InterPro" id="IPR007309">
    <property type="entry name" value="TFIIIC_Bblock-bd"/>
</dbReference>
<gene>
    <name evidence="2" type="ORF">HWN40_06970</name>
</gene>
<name>A0A7D5EGN6_9EURY</name>
<dbReference type="GeneID" id="55821403"/>
<dbReference type="SUPFAM" id="SSF46785">
    <property type="entry name" value="Winged helix' DNA-binding domain"/>
    <property type="match status" value="1"/>
</dbReference>
<dbReference type="AlphaFoldDB" id="A0A7D5EGN6"/>
<accession>A0A7D5EGN6</accession>
<dbReference type="KEGG" id="mzi:HWN40_06970"/>
<dbReference type="InterPro" id="IPR036388">
    <property type="entry name" value="WH-like_DNA-bd_sf"/>
</dbReference>
<dbReference type="EMBL" id="CP058215">
    <property type="protein sequence ID" value="QLC50000.1"/>
    <property type="molecule type" value="Genomic_DNA"/>
</dbReference>
<evidence type="ECO:0000313" key="2">
    <source>
        <dbReference type="EMBL" id="QLC50000.1"/>
    </source>
</evidence>
<dbReference type="Proteomes" id="UP000509594">
    <property type="component" value="Chromosome"/>
</dbReference>
<protein>
    <submittedName>
        <fullName evidence="2">Lrp/AsnC family transcriptional regulator</fullName>
    </submittedName>
</protein>
<evidence type="ECO:0000313" key="3">
    <source>
        <dbReference type="Proteomes" id="UP000509594"/>
    </source>
</evidence>
<dbReference type="Gene3D" id="1.10.10.10">
    <property type="entry name" value="Winged helix-like DNA-binding domain superfamily/Winged helix DNA-binding domain"/>
    <property type="match status" value="1"/>
</dbReference>
<reference evidence="2 3" key="1">
    <citation type="submission" date="2020-06" db="EMBL/GenBank/DDBJ databases">
        <title>Methanolobus halotolerans sp. nov., isolated from a saline lake Tus in Siberia.</title>
        <authorList>
            <person name="Shen Y."/>
            <person name="Chen S.-C."/>
            <person name="Lai M.-C."/>
            <person name="Huang H.-H."/>
            <person name="Chiu H.-H."/>
            <person name="Tang S.-L."/>
            <person name="Rogozin D.Y."/>
            <person name="Degermendzhy A.G."/>
        </authorList>
    </citation>
    <scope>NUCLEOTIDE SEQUENCE [LARGE SCALE GENOMIC DNA]</scope>
    <source>
        <strain evidence="2 3">DSM 21339</strain>
    </source>
</reference>
<organism evidence="2 3">
    <name type="scientific">Methanolobus zinderi</name>
    <dbReference type="NCBI Taxonomy" id="536044"/>
    <lineage>
        <taxon>Archaea</taxon>
        <taxon>Methanobacteriati</taxon>
        <taxon>Methanobacteriota</taxon>
        <taxon>Stenosarchaea group</taxon>
        <taxon>Methanomicrobia</taxon>
        <taxon>Methanosarcinales</taxon>
        <taxon>Methanosarcinaceae</taxon>
        <taxon>Methanolobus</taxon>
    </lineage>
</organism>
<sequence length="117" mass="13389">MSIEETALKVISDQEEGVYQNQLWKLLEIDSRKCSRIVSKLLDEDLITREPAVSNGARTYLLKVKEEEKPAFELLMAGEVFSPCAGCRDACQPEMCDKLTYWVMHLRDGEEESAEMQ</sequence>
<dbReference type="RefSeq" id="WP_176965056.1">
    <property type="nucleotide sequence ID" value="NZ_CP058215.1"/>
</dbReference>
<evidence type="ECO:0000259" key="1">
    <source>
        <dbReference type="Pfam" id="PF04182"/>
    </source>
</evidence>